<protein>
    <submittedName>
        <fullName evidence="1">Uncharacterized protein</fullName>
    </submittedName>
</protein>
<evidence type="ECO:0000313" key="1">
    <source>
        <dbReference type="EMBL" id="KAJ1902266.1"/>
    </source>
</evidence>
<keyword evidence="2" id="KW-1185">Reference proteome</keyword>
<evidence type="ECO:0000313" key="2">
    <source>
        <dbReference type="Proteomes" id="UP001150581"/>
    </source>
</evidence>
<gene>
    <name evidence="1" type="ORF">LPJ66_000153</name>
</gene>
<reference evidence="1" key="1">
    <citation type="submission" date="2022-07" db="EMBL/GenBank/DDBJ databases">
        <title>Phylogenomic reconstructions and comparative analyses of Kickxellomycotina fungi.</title>
        <authorList>
            <person name="Reynolds N.K."/>
            <person name="Stajich J.E."/>
            <person name="Barry K."/>
            <person name="Grigoriev I.V."/>
            <person name="Crous P."/>
            <person name="Smith M.E."/>
        </authorList>
    </citation>
    <scope>NUCLEOTIDE SEQUENCE</scope>
    <source>
        <strain evidence="1">Benny 63K</strain>
    </source>
</reference>
<dbReference type="EMBL" id="JANBPG010000003">
    <property type="protein sequence ID" value="KAJ1902266.1"/>
    <property type="molecule type" value="Genomic_DNA"/>
</dbReference>
<organism evidence="1 2">
    <name type="scientific">Kickxella alabastrina</name>
    <dbReference type="NCBI Taxonomy" id="61397"/>
    <lineage>
        <taxon>Eukaryota</taxon>
        <taxon>Fungi</taxon>
        <taxon>Fungi incertae sedis</taxon>
        <taxon>Zoopagomycota</taxon>
        <taxon>Kickxellomycotina</taxon>
        <taxon>Kickxellomycetes</taxon>
        <taxon>Kickxellales</taxon>
        <taxon>Kickxellaceae</taxon>
        <taxon>Kickxella</taxon>
    </lineage>
</organism>
<dbReference type="Proteomes" id="UP001150581">
    <property type="component" value="Unassembled WGS sequence"/>
</dbReference>
<comment type="caution">
    <text evidence="1">The sequence shown here is derived from an EMBL/GenBank/DDBJ whole genome shotgun (WGS) entry which is preliminary data.</text>
</comment>
<proteinExistence type="predicted"/>
<name>A0ACC1IWR4_9FUNG</name>
<accession>A0ACC1IWR4</accession>
<sequence>MAKLILIVGATGLQGGSVFKALYATGKYKNRALTRNPNSDVAKNLLKKYPGIELAKADADDTASLRQAFRGADIVFGMTQANMMAKEQDPTCDEEYEHGKAIIDSAISEGANSLVFSTLNSMNTNSGGKYPGVKHFESKCKAEQYLLSKSD</sequence>